<proteinExistence type="predicted"/>
<dbReference type="Gene3D" id="2.40.50.120">
    <property type="match status" value="1"/>
</dbReference>
<accession>A0A917FSX6</accession>
<feature type="transmembrane region" description="Helical" evidence="2">
    <location>
        <begin position="180"/>
        <end position="201"/>
    </location>
</feature>
<keyword evidence="2" id="KW-0812">Transmembrane</keyword>
<dbReference type="AlphaFoldDB" id="A0A917FSX6"/>
<dbReference type="InterPro" id="IPR008993">
    <property type="entry name" value="TIMP-like_OB-fold"/>
</dbReference>
<dbReference type="SUPFAM" id="SSF50242">
    <property type="entry name" value="TIMP-like"/>
    <property type="match status" value="1"/>
</dbReference>
<protein>
    <recommendedName>
        <fullName evidence="5">Tissue inhibitor of metalloproteinase</fullName>
    </recommendedName>
</protein>
<reference evidence="3" key="2">
    <citation type="submission" date="2020-09" db="EMBL/GenBank/DDBJ databases">
        <authorList>
            <person name="Sun Q."/>
            <person name="Zhou Y."/>
        </authorList>
    </citation>
    <scope>NUCLEOTIDE SEQUENCE</scope>
    <source>
        <strain evidence="3">CGMCC 1.16134</strain>
    </source>
</reference>
<sequence length="210" mass="21711">MAIKNLFRSPLLIIMSVLLMATALLTVRPEVTYACSCVVPGAPLEELERSAAVFSGEVVSVEAKPSVVQSSGDPVTVTFNVQTIWKGEVGSTVTVTTAMSSASCGFEFTEGESYLVYSHKGEGSDGLKVSLCSRTTLLSGAAEDKEALGPGISPGSRATPAGTDNTGISKGTADDKGTPILLYAGLSLAAVLLIAVILRVVRQTNGRGKK</sequence>
<name>A0A917FSX6_9BACL</name>
<keyword evidence="2" id="KW-0472">Membrane</keyword>
<gene>
    <name evidence="3" type="ORF">GCM10010912_51840</name>
</gene>
<dbReference type="Proteomes" id="UP000637643">
    <property type="component" value="Unassembled WGS sequence"/>
</dbReference>
<keyword evidence="4" id="KW-1185">Reference proteome</keyword>
<evidence type="ECO:0000256" key="2">
    <source>
        <dbReference type="SAM" id="Phobius"/>
    </source>
</evidence>
<evidence type="ECO:0008006" key="5">
    <source>
        <dbReference type="Google" id="ProtNLM"/>
    </source>
</evidence>
<evidence type="ECO:0000313" key="3">
    <source>
        <dbReference type="EMBL" id="GGG00620.1"/>
    </source>
</evidence>
<evidence type="ECO:0000256" key="1">
    <source>
        <dbReference type="SAM" id="MobiDB-lite"/>
    </source>
</evidence>
<evidence type="ECO:0000313" key="4">
    <source>
        <dbReference type="Proteomes" id="UP000637643"/>
    </source>
</evidence>
<feature type="region of interest" description="Disordered" evidence="1">
    <location>
        <begin position="145"/>
        <end position="171"/>
    </location>
</feature>
<dbReference type="EMBL" id="BMKR01000030">
    <property type="protein sequence ID" value="GGG00620.1"/>
    <property type="molecule type" value="Genomic_DNA"/>
</dbReference>
<keyword evidence="2" id="KW-1133">Transmembrane helix</keyword>
<organism evidence="3 4">
    <name type="scientific">Paenibacillus albidus</name>
    <dbReference type="NCBI Taxonomy" id="2041023"/>
    <lineage>
        <taxon>Bacteria</taxon>
        <taxon>Bacillati</taxon>
        <taxon>Bacillota</taxon>
        <taxon>Bacilli</taxon>
        <taxon>Bacillales</taxon>
        <taxon>Paenibacillaceae</taxon>
        <taxon>Paenibacillus</taxon>
    </lineage>
</organism>
<comment type="caution">
    <text evidence="3">The sequence shown here is derived from an EMBL/GenBank/DDBJ whole genome shotgun (WGS) entry which is preliminary data.</text>
</comment>
<dbReference type="RefSeq" id="WP_189030035.1">
    <property type="nucleotide sequence ID" value="NZ_BMKR01000030.1"/>
</dbReference>
<reference evidence="3" key="1">
    <citation type="journal article" date="2014" name="Int. J. Syst. Evol. Microbiol.">
        <title>Complete genome sequence of Corynebacterium casei LMG S-19264T (=DSM 44701T), isolated from a smear-ripened cheese.</title>
        <authorList>
            <consortium name="US DOE Joint Genome Institute (JGI-PGF)"/>
            <person name="Walter F."/>
            <person name="Albersmeier A."/>
            <person name="Kalinowski J."/>
            <person name="Ruckert C."/>
        </authorList>
    </citation>
    <scope>NUCLEOTIDE SEQUENCE</scope>
    <source>
        <strain evidence="3">CGMCC 1.16134</strain>
    </source>
</reference>